<dbReference type="EMBL" id="KB932204">
    <property type="protein sequence ID" value="KCV70726.1"/>
    <property type="molecule type" value="Genomic_DNA"/>
</dbReference>
<dbReference type="RefSeq" id="XP_009495242.1">
    <property type="nucleotide sequence ID" value="XM_009496967.1"/>
</dbReference>
<sequence>MLASSAAQLSFSAREAFARGSYSQAAATLNDLASLCLDLSLFSLPGNFPDPTVSLQAGPPPSAAFLPPPPPLAHSPIGTTVTSVPVPAPAPLATAGPGHALPKPPLLAGLASGPDGASSHFSTDPPAPTSIASAGHLALPNALARDVSLSSLQLLFRARSRSVKHTGPCM</sequence>
<dbReference type="GeneID" id="20527802"/>
<protein>
    <submittedName>
        <fullName evidence="1">Uncharacterized protein</fullName>
    </submittedName>
</protein>
<evidence type="ECO:0000313" key="1">
    <source>
        <dbReference type="EMBL" id="KCV70726.1"/>
    </source>
</evidence>
<reference evidence="1" key="1">
    <citation type="submission" date="2013-04" db="EMBL/GenBank/DDBJ databases">
        <title>The Genome Sequence of Fonticula alba ATCC 38817.</title>
        <authorList>
            <consortium name="The Broad Institute Genomics Platform"/>
            <person name="Russ C."/>
            <person name="Cuomo C."/>
            <person name="Burger G."/>
            <person name="Gray M.W."/>
            <person name="Holland P.W.H."/>
            <person name="King N."/>
            <person name="Lang F.B.F."/>
            <person name="Roger A.J."/>
            <person name="Ruiz-Trillo I."/>
            <person name="Brown M."/>
            <person name="Walker B."/>
            <person name="Young S."/>
            <person name="Zeng Q."/>
            <person name="Gargeya S."/>
            <person name="Fitzgerald M."/>
            <person name="Haas B."/>
            <person name="Abouelleil A."/>
            <person name="Allen A.W."/>
            <person name="Alvarado L."/>
            <person name="Arachchi H.M."/>
            <person name="Berlin A.M."/>
            <person name="Chapman S.B."/>
            <person name="Gainer-Dewar J."/>
            <person name="Goldberg J."/>
            <person name="Griggs A."/>
            <person name="Gujja S."/>
            <person name="Hansen M."/>
            <person name="Howarth C."/>
            <person name="Imamovic A."/>
            <person name="Ireland A."/>
            <person name="Larimer J."/>
            <person name="McCowan C."/>
            <person name="Murphy C."/>
            <person name="Pearson M."/>
            <person name="Poon T.W."/>
            <person name="Priest M."/>
            <person name="Roberts A."/>
            <person name="Saif S."/>
            <person name="Shea T."/>
            <person name="Sisk P."/>
            <person name="Sykes S."/>
            <person name="Wortman J."/>
            <person name="Nusbaum C."/>
            <person name="Birren B."/>
        </authorList>
    </citation>
    <scope>NUCLEOTIDE SEQUENCE [LARGE SCALE GENOMIC DNA]</scope>
    <source>
        <strain evidence="1">ATCC 38817</strain>
    </source>
</reference>
<dbReference type="AlphaFoldDB" id="A0A058Z9E2"/>
<evidence type="ECO:0000313" key="2">
    <source>
        <dbReference type="Proteomes" id="UP000030693"/>
    </source>
</evidence>
<proteinExistence type="predicted"/>
<accession>A0A058Z9E2</accession>
<organism evidence="1">
    <name type="scientific">Fonticula alba</name>
    <name type="common">Slime mold</name>
    <dbReference type="NCBI Taxonomy" id="691883"/>
    <lineage>
        <taxon>Eukaryota</taxon>
        <taxon>Rotosphaerida</taxon>
        <taxon>Fonticulaceae</taxon>
        <taxon>Fonticula</taxon>
    </lineage>
</organism>
<dbReference type="STRING" id="691883.A0A058Z9E2"/>
<keyword evidence="2" id="KW-1185">Reference proteome</keyword>
<name>A0A058Z9E2_FONAL</name>
<dbReference type="Proteomes" id="UP000030693">
    <property type="component" value="Unassembled WGS sequence"/>
</dbReference>
<gene>
    <name evidence="1" type="ORF">H696_03077</name>
</gene>